<name>A0AAQ3QPT9_9BACT</name>
<dbReference type="EC" id="2.4.-.-" evidence="3"/>
<evidence type="ECO:0000313" key="4">
    <source>
        <dbReference type="Proteomes" id="UP001304300"/>
    </source>
</evidence>
<evidence type="ECO:0000313" key="3">
    <source>
        <dbReference type="EMBL" id="WOO39458.1"/>
    </source>
</evidence>
<dbReference type="Pfam" id="PF00534">
    <property type="entry name" value="Glycos_transf_1"/>
    <property type="match status" value="1"/>
</dbReference>
<dbReference type="Gene3D" id="3.40.50.2000">
    <property type="entry name" value="Glycogen Phosphorylase B"/>
    <property type="match status" value="2"/>
</dbReference>
<dbReference type="AlphaFoldDB" id="A0AAQ3QPT9"/>
<dbReference type="PANTHER" id="PTHR45947:SF3">
    <property type="entry name" value="SULFOQUINOVOSYL TRANSFERASE SQD2"/>
    <property type="match status" value="1"/>
</dbReference>
<dbReference type="SUPFAM" id="SSF53756">
    <property type="entry name" value="UDP-Glycosyltransferase/glycogen phosphorylase"/>
    <property type="match status" value="1"/>
</dbReference>
<dbReference type="RefSeq" id="WP_317831361.1">
    <property type="nucleotide sequence ID" value="NZ_CP136920.1"/>
</dbReference>
<dbReference type="CDD" id="cd03801">
    <property type="entry name" value="GT4_PimA-like"/>
    <property type="match status" value="1"/>
</dbReference>
<sequence length="371" mass="40782">MSSQLVILTHEFYPKRGGIAVYTEETARAACDLGWETTVWAPEHEALTNKDFPFAVRKVGIKGNLGWGDRKTMMWQIMQEARPFESSTVILTEPGPILAAMYLNAMGKLPFGKFSVVLHGSEILRFCRLRYRRELFGALLNHADKIGVVSRFTKKLLLRYYPFLGPKTVIVSGGLRTDFQPTSPAKPEKDTCTVLSLGRIHPRKGLHCLIEAVDHLPADVKSKICLSFVGPITDKNYLEKLKQMAKTSACRIEFPGPIEDERLPEAYAAADIFTLTSLRAGPSVEGFGMVCIEAGATGLPVIANRSGGIPEAVRHGKTGLIVSPRDRRDLAKAIQSLVEDQELRQRLGKAGVARAAELSWASNAEALVGKP</sequence>
<dbReference type="PANTHER" id="PTHR45947">
    <property type="entry name" value="SULFOQUINOVOSYL TRANSFERASE SQD2"/>
    <property type="match status" value="1"/>
</dbReference>
<dbReference type="Proteomes" id="UP001304300">
    <property type="component" value="Chromosome"/>
</dbReference>
<keyword evidence="3" id="KW-0328">Glycosyltransferase</keyword>
<dbReference type="InterPro" id="IPR001296">
    <property type="entry name" value="Glyco_trans_1"/>
</dbReference>
<evidence type="ECO:0000259" key="2">
    <source>
        <dbReference type="Pfam" id="PF13439"/>
    </source>
</evidence>
<dbReference type="Pfam" id="PF13439">
    <property type="entry name" value="Glyco_transf_4"/>
    <property type="match status" value="1"/>
</dbReference>
<proteinExistence type="predicted"/>
<dbReference type="EMBL" id="CP136920">
    <property type="protein sequence ID" value="WOO39458.1"/>
    <property type="molecule type" value="Genomic_DNA"/>
</dbReference>
<accession>A0AAQ3QPT9</accession>
<feature type="domain" description="Glycosyl transferase family 1" evidence="1">
    <location>
        <begin position="189"/>
        <end position="351"/>
    </location>
</feature>
<keyword evidence="3" id="KW-0808">Transferase</keyword>
<reference evidence="3 4" key="1">
    <citation type="submission" date="2023-10" db="EMBL/GenBank/DDBJ databases">
        <title>Rubellicoccus peritrichatus gen. nov., sp. nov., isolated from an algae of coral reef tank.</title>
        <authorList>
            <person name="Luo J."/>
        </authorList>
    </citation>
    <scope>NUCLEOTIDE SEQUENCE [LARGE SCALE GENOMIC DNA]</scope>
    <source>
        <strain evidence="3 4">CR14</strain>
    </source>
</reference>
<evidence type="ECO:0000259" key="1">
    <source>
        <dbReference type="Pfam" id="PF00534"/>
    </source>
</evidence>
<keyword evidence="4" id="KW-1185">Reference proteome</keyword>
<dbReference type="InterPro" id="IPR028098">
    <property type="entry name" value="Glyco_trans_4-like_N"/>
</dbReference>
<protein>
    <submittedName>
        <fullName evidence="3">Glycosyltransferase family 4 protein</fullName>
        <ecNumber evidence="3">2.4.-.-</ecNumber>
    </submittedName>
</protein>
<feature type="domain" description="Glycosyltransferase subfamily 4-like N-terminal" evidence="2">
    <location>
        <begin position="17"/>
        <end position="178"/>
    </location>
</feature>
<organism evidence="3 4">
    <name type="scientific">Rubellicoccus peritrichatus</name>
    <dbReference type="NCBI Taxonomy" id="3080537"/>
    <lineage>
        <taxon>Bacteria</taxon>
        <taxon>Pseudomonadati</taxon>
        <taxon>Verrucomicrobiota</taxon>
        <taxon>Opitutia</taxon>
        <taxon>Puniceicoccales</taxon>
        <taxon>Cerasicoccaceae</taxon>
        <taxon>Rubellicoccus</taxon>
    </lineage>
</organism>
<dbReference type="InterPro" id="IPR050194">
    <property type="entry name" value="Glycosyltransferase_grp1"/>
</dbReference>
<gene>
    <name evidence="3" type="ORF">RZN69_12610</name>
</gene>
<dbReference type="GO" id="GO:0016757">
    <property type="term" value="F:glycosyltransferase activity"/>
    <property type="evidence" value="ECO:0007669"/>
    <property type="project" value="UniProtKB-KW"/>
</dbReference>
<dbReference type="KEGG" id="puo:RZN69_12610"/>